<dbReference type="HAMAP" id="MF_00845">
    <property type="entry name" value="TetX_monooxygenase"/>
    <property type="match status" value="1"/>
</dbReference>
<feature type="binding site" evidence="5">
    <location>
        <position position="106"/>
    </location>
    <ligand>
        <name>FAD</name>
        <dbReference type="ChEBI" id="CHEBI:57692"/>
    </ligand>
</feature>
<evidence type="ECO:0000256" key="1">
    <source>
        <dbReference type="ARBA" id="ARBA00022630"/>
    </source>
</evidence>
<dbReference type="GO" id="GO:0071949">
    <property type="term" value="F:FAD binding"/>
    <property type="evidence" value="ECO:0007669"/>
    <property type="project" value="InterPro"/>
</dbReference>
<evidence type="ECO:0000256" key="4">
    <source>
        <dbReference type="ARBA" id="ARBA00023033"/>
    </source>
</evidence>
<keyword evidence="8" id="KW-1185">Reference proteome</keyword>
<dbReference type="InterPro" id="IPR043683">
    <property type="entry name" value="TetX_monooxygenase"/>
</dbReference>
<reference evidence="7 8" key="1">
    <citation type="submission" date="2018-08" db="EMBL/GenBank/DDBJ databases">
        <title>Mucilaginibacter terrae sp. nov., isolated from manganese diggings.</title>
        <authorList>
            <person name="Huang Y."/>
            <person name="Zhou Z."/>
        </authorList>
    </citation>
    <scope>NUCLEOTIDE SEQUENCE [LARGE SCALE GENOMIC DNA]</scope>
    <source>
        <strain evidence="7 8">ZH6</strain>
    </source>
</reference>
<comment type="caution">
    <text evidence="7">The sequence shown here is derived from an EMBL/GenBank/DDBJ whole genome shotgun (WGS) entry which is preliminary data.</text>
</comment>
<dbReference type="Gene3D" id="3.50.50.60">
    <property type="entry name" value="FAD/NAD(P)-binding domain"/>
    <property type="match status" value="1"/>
</dbReference>
<keyword evidence="5" id="KW-0521">NADP</keyword>
<dbReference type="PANTHER" id="PTHR46972">
    <property type="entry name" value="MONOOXYGENASE ASQM-RELATED"/>
    <property type="match status" value="1"/>
</dbReference>
<dbReference type="Proteomes" id="UP000260823">
    <property type="component" value="Unassembled WGS sequence"/>
</dbReference>
<comment type="subunit">
    <text evidence="5">Monomer.</text>
</comment>
<keyword evidence="2 5" id="KW-0274">FAD</keyword>
<dbReference type="PRINTS" id="PR00420">
    <property type="entry name" value="RNGMNOXGNASE"/>
</dbReference>
<dbReference type="SUPFAM" id="SSF51905">
    <property type="entry name" value="FAD/NAD(P)-binding domain"/>
    <property type="match status" value="1"/>
</dbReference>
<keyword evidence="5" id="KW-0963">Cytoplasm</keyword>
<dbReference type="GO" id="GO:0005737">
    <property type="term" value="C:cytoplasm"/>
    <property type="evidence" value="ECO:0007669"/>
    <property type="project" value="UniProtKB-SubCell"/>
</dbReference>
<dbReference type="Pfam" id="PF01494">
    <property type="entry name" value="FAD_binding_3"/>
    <property type="match status" value="1"/>
</dbReference>
<evidence type="ECO:0000313" key="8">
    <source>
        <dbReference type="Proteomes" id="UP000260823"/>
    </source>
</evidence>
<feature type="binding site" evidence="5">
    <location>
        <position position="43"/>
    </location>
    <ligand>
        <name>NADPH</name>
        <dbReference type="ChEBI" id="CHEBI:57783"/>
    </ligand>
</feature>
<evidence type="ECO:0000313" key="7">
    <source>
        <dbReference type="EMBL" id="RFZ86004.1"/>
    </source>
</evidence>
<keyword evidence="4 5" id="KW-0503">Monooxygenase</keyword>
<feature type="binding site" evidence="5">
    <location>
        <position position="50"/>
    </location>
    <ligand>
        <name>FAD</name>
        <dbReference type="ChEBI" id="CHEBI:57692"/>
    </ligand>
</feature>
<dbReference type="GO" id="GO:0046677">
    <property type="term" value="P:response to antibiotic"/>
    <property type="evidence" value="ECO:0007669"/>
    <property type="project" value="InterPro"/>
</dbReference>
<comment type="catalytic activity">
    <reaction evidence="5">
        <text>a tetracycline + NADPH + O2 + H(+) = an 11a-hydroxytetracycline + NADP(+) + H2O</text>
        <dbReference type="Rhea" id="RHEA:61444"/>
        <dbReference type="ChEBI" id="CHEBI:15377"/>
        <dbReference type="ChEBI" id="CHEBI:15378"/>
        <dbReference type="ChEBI" id="CHEBI:15379"/>
        <dbReference type="ChEBI" id="CHEBI:57783"/>
        <dbReference type="ChEBI" id="CHEBI:58349"/>
        <dbReference type="ChEBI" id="CHEBI:144644"/>
        <dbReference type="ChEBI" id="CHEBI:144645"/>
    </reaction>
</comment>
<comment type="cofactor">
    <cofactor evidence="5">
        <name>FAD</name>
        <dbReference type="ChEBI" id="CHEBI:57692"/>
    </cofactor>
</comment>
<name>A0A3E2NYB7_9SPHI</name>
<dbReference type="InterPro" id="IPR002938">
    <property type="entry name" value="FAD-bd"/>
</dbReference>
<comment type="subcellular location">
    <subcellularLocation>
        <location evidence="5">Cytoplasm</location>
    </subcellularLocation>
</comment>
<dbReference type="EMBL" id="QWDE01000001">
    <property type="protein sequence ID" value="RFZ86004.1"/>
    <property type="molecule type" value="Genomic_DNA"/>
</dbReference>
<dbReference type="InterPro" id="IPR036188">
    <property type="entry name" value="FAD/NAD-bd_sf"/>
</dbReference>
<comment type="domain">
    <text evidence="5">Consists of an N-terminal FAD-binding domain with a Rossman fold and a C-terminal substrate-binding domain.</text>
</comment>
<organism evidence="7 8">
    <name type="scientific">Mucilaginibacter terrenus</name>
    <dbReference type="NCBI Taxonomy" id="2482727"/>
    <lineage>
        <taxon>Bacteria</taxon>
        <taxon>Pseudomonadati</taxon>
        <taxon>Bacteroidota</taxon>
        <taxon>Sphingobacteriia</taxon>
        <taxon>Sphingobacteriales</taxon>
        <taxon>Sphingobacteriaceae</taxon>
        <taxon>Mucilaginibacter</taxon>
    </lineage>
</organism>
<evidence type="ECO:0000256" key="2">
    <source>
        <dbReference type="ARBA" id="ARBA00022827"/>
    </source>
</evidence>
<dbReference type="PANTHER" id="PTHR46972:SF1">
    <property type="entry name" value="FAD DEPENDENT OXIDOREDUCTASE DOMAIN-CONTAINING PROTEIN"/>
    <property type="match status" value="1"/>
</dbReference>
<keyword evidence="3 5" id="KW-0560">Oxidoreductase</keyword>
<feature type="binding site" evidence="5">
    <location>
        <position position="298"/>
    </location>
    <ligand>
        <name>FAD</name>
        <dbReference type="ChEBI" id="CHEBI:57692"/>
    </ligand>
</feature>
<feature type="domain" description="FAD-binding" evidence="6">
    <location>
        <begin position="7"/>
        <end position="325"/>
    </location>
</feature>
<gene>
    <name evidence="7" type="ORF">DYU05_00695</name>
</gene>
<evidence type="ECO:0000259" key="6">
    <source>
        <dbReference type="Pfam" id="PF01494"/>
    </source>
</evidence>
<accession>A0A3E2NYB7</accession>
<dbReference type="AlphaFoldDB" id="A0A3E2NYB7"/>
<proteinExistence type="inferred from homology"/>
<comment type="function">
    <text evidence="5">An FAD-requiring monooxygenase active on some tetracycline antibiotic derivatives, which leads to their inactivation. Hydroxylates carbon 11a of tetracycline and some analogs.</text>
</comment>
<comment type="similarity">
    <text evidence="5">Belongs to the aromatic-ring hydroxylase family. TetX subfamily.</text>
</comment>
<keyword evidence="5" id="KW-0547">Nucleotide-binding</keyword>
<evidence type="ECO:0000256" key="3">
    <source>
        <dbReference type="ARBA" id="ARBA00023002"/>
    </source>
</evidence>
<protein>
    <recommendedName>
        <fullName evidence="5">Flavin-dependent monooxygenase</fullName>
    </recommendedName>
    <alternativeName>
        <fullName evidence="5">TetX monooxygenase</fullName>
        <shortName evidence="5">TetX</shortName>
        <ecNumber evidence="5">1.14.13.-</ecNumber>
    </alternativeName>
</protein>
<dbReference type="EC" id="1.14.13.-" evidence="5"/>
<dbReference type="OrthoDB" id="9782160at2"/>
<dbReference type="GO" id="GO:0004497">
    <property type="term" value="F:monooxygenase activity"/>
    <property type="evidence" value="ECO:0007669"/>
    <property type="project" value="UniProtKB-UniRule"/>
</dbReference>
<keyword evidence="1 5" id="KW-0285">Flavoprotein</keyword>
<evidence type="ECO:0000256" key="5">
    <source>
        <dbReference type="HAMAP-Rule" id="MF_00845"/>
    </source>
</evidence>
<sequence length="374" mass="41224">MLLKDKNVAIIGAGPVGLTMARLLQQNGTNVAVYERDTDPQARIWGGTLDLHKESGQVAMQKAGLLERYYAMAIAMGRTIADEQGNILFTRVPTPQNEHDNPEINRNSLRILLLESLTPGTVVWDRKLTGLEANYGQWLLHFEGKPDASADVVIGANGGMSIVRKYLTDTEVEDTGTIIVQGEVHNAAMRCPDFYQLCKGNILMVSSKGTSLVANPRNNGVLSYGVIFSSADEPGIMSAGLGRDSIISYLTNRFVQWADVYRQLFKATNSFWVLPTKKLPLDKPWKSERPLPVTLIGDAAHLMPPFAGQGVNTGLTDALILSDNLTNGKYASIQAAIEDYEQQMFVYAGEAQRQSAANELETRHPDFSFHRFIH</sequence>